<dbReference type="EMBL" id="JBBPBM010000001">
    <property type="protein sequence ID" value="KAK8601737.1"/>
    <property type="molecule type" value="Genomic_DNA"/>
</dbReference>
<dbReference type="InterPro" id="IPR033640">
    <property type="entry name" value="FAR_C"/>
</dbReference>
<evidence type="ECO:0000256" key="2">
    <source>
        <dbReference type="ARBA" id="ARBA00022516"/>
    </source>
</evidence>
<feature type="domain" description="Thioester reductase (TE)" evidence="6">
    <location>
        <begin position="35"/>
        <end position="148"/>
    </location>
</feature>
<proteinExistence type="inferred from homology"/>
<dbReference type="CDD" id="cd05236">
    <property type="entry name" value="FAR-N_SDR_e"/>
    <property type="match status" value="1"/>
</dbReference>
<keyword evidence="2 4" id="KW-0444">Lipid biosynthesis</keyword>
<dbReference type="PANTHER" id="PTHR11011">
    <property type="entry name" value="MALE STERILITY PROTEIN 2-RELATED"/>
    <property type="match status" value="1"/>
</dbReference>
<dbReference type="SUPFAM" id="SSF51735">
    <property type="entry name" value="NAD(P)-binding Rossmann-fold domains"/>
    <property type="match status" value="1"/>
</dbReference>
<evidence type="ECO:0000259" key="6">
    <source>
        <dbReference type="Pfam" id="PF07993"/>
    </source>
</evidence>
<gene>
    <name evidence="7" type="ORF">V6N12_051564</name>
</gene>
<keyword evidence="8" id="KW-1185">Reference proteome</keyword>
<dbReference type="EC" id="1.2.1.84" evidence="4"/>
<comment type="catalytic activity">
    <reaction evidence="4">
        <text>a long-chain fatty acyl-CoA + 2 NADPH + 2 H(+) = a long-chain primary fatty alcohol + 2 NADP(+) + CoA</text>
        <dbReference type="Rhea" id="RHEA:52716"/>
        <dbReference type="ChEBI" id="CHEBI:15378"/>
        <dbReference type="ChEBI" id="CHEBI:57287"/>
        <dbReference type="ChEBI" id="CHEBI:57783"/>
        <dbReference type="ChEBI" id="CHEBI:58349"/>
        <dbReference type="ChEBI" id="CHEBI:77396"/>
        <dbReference type="ChEBI" id="CHEBI:83139"/>
        <dbReference type="EC" id="1.2.1.84"/>
    </reaction>
</comment>
<dbReference type="CDD" id="cd09071">
    <property type="entry name" value="FAR_C"/>
    <property type="match status" value="1"/>
</dbReference>
<feature type="domain" description="Fatty acyl-CoA reductase C-terminal" evidence="5">
    <location>
        <begin position="315"/>
        <end position="408"/>
    </location>
</feature>
<dbReference type="Pfam" id="PF03015">
    <property type="entry name" value="Sterile"/>
    <property type="match status" value="1"/>
</dbReference>
<dbReference type="Gene3D" id="3.40.50.720">
    <property type="entry name" value="NAD(P)-binding Rossmann-like Domain"/>
    <property type="match status" value="2"/>
</dbReference>
<accession>A0ABR2GFQ2</accession>
<organism evidence="7 8">
    <name type="scientific">Hibiscus sabdariffa</name>
    <name type="common">roselle</name>
    <dbReference type="NCBI Taxonomy" id="183260"/>
    <lineage>
        <taxon>Eukaryota</taxon>
        <taxon>Viridiplantae</taxon>
        <taxon>Streptophyta</taxon>
        <taxon>Embryophyta</taxon>
        <taxon>Tracheophyta</taxon>
        <taxon>Spermatophyta</taxon>
        <taxon>Magnoliopsida</taxon>
        <taxon>eudicotyledons</taxon>
        <taxon>Gunneridae</taxon>
        <taxon>Pentapetalae</taxon>
        <taxon>rosids</taxon>
        <taxon>malvids</taxon>
        <taxon>Malvales</taxon>
        <taxon>Malvaceae</taxon>
        <taxon>Malvoideae</taxon>
        <taxon>Hibiscus</taxon>
    </lineage>
</organism>
<reference evidence="7 8" key="1">
    <citation type="journal article" date="2024" name="G3 (Bethesda)">
        <title>Genome assembly of Hibiscus sabdariffa L. provides insights into metabolisms of medicinal natural products.</title>
        <authorList>
            <person name="Kim T."/>
        </authorList>
    </citation>
    <scope>NUCLEOTIDE SEQUENCE [LARGE SCALE GENOMIC DNA]</scope>
    <source>
        <strain evidence="7">TK-2024</strain>
        <tissue evidence="7">Old leaves</tissue>
    </source>
</reference>
<evidence type="ECO:0000259" key="5">
    <source>
        <dbReference type="Pfam" id="PF03015"/>
    </source>
</evidence>
<keyword evidence="4" id="KW-0560">Oxidoreductase</keyword>
<comment type="caution">
    <text evidence="7">The sequence shown here is derived from an EMBL/GenBank/DDBJ whole genome shotgun (WGS) entry which is preliminary data.</text>
</comment>
<dbReference type="PANTHER" id="PTHR11011:SF109">
    <property type="entry name" value="FATTY ACYL-COA REDUCTASE 1"/>
    <property type="match status" value="1"/>
</dbReference>
<comment type="similarity">
    <text evidence="1 4">Belongs to the fatty acyl-CoA reductase family.</text>
</comment>
<dbReference type="InterPro" id="IPR026055">
    <property type="entry name" value="FAR"/>
</dbReference>
<dbReference type="InterPro" id="IPR013120">
    <property type="entry name" value="FAR_NAD-bd"/>
</dbReference>
<dbReference type="Pfam" id="PF07993">
    <property type="entry name" value="NAD_binding_4"/>
    <property type="match status" value="1"/>
</dbReference>
<dbReference type="Proteomes" id="UP001472677">
    <property type="component" value="Unassembled WGS sequence"/>
</dbReference>
<evidence type="ECO:0000256" key="3">
    <source>
        <dbReference type="ARBA" id="ARBA00023098"/>
    </source>
</evidence>
<keyword evidence="4" id="KW-0521">NADP</keyword>
<evidence type="ECO:0000313" key="8">
    <source>
        <dbReference type="Proteomes" id="UP001472677"/>
    </source>
</evidence>
<evidence type="ECO:0000313" key="7">
    <source>
        <dbReference type="EMBL" id="KAK8601737.1"/>
    </source>
</evidence>
<sequence length="412" mass="47925">MKVRSRENDEIFISQNQDMEMDHVARFLRGKTVLITGATGFLAKVFVEKILRLQPNVKKLYLLLRASDDKSATQRLHDEITSTELFRVLRDNWSWRFDNLISSKVIAVAGDISFENLGIADSKLREKMWSEIEILVNVAGTTDFNERAKLNGWPNTYVFTKAMGEMLLGKFKGDLPLVIIRPTMITSTFKQPFPGWIEGVRTVDRIVVNYGKGKLSFFLGDFNSTLDVIPVDMVVNAMVVAMEVHYADRQCSRETIYHISSSSRNPMKVSDFRKFMRCYFTENPWVDTNGNVVKVGEATLFTAPGRFFLYMHLKYVLPLKVFCLINILCCQRFKKTYTNLDRKIKYILRLAEFYRPYTFFTGIFDDRNLEKLQRVAEDRGIDVTEFNFDSKSIDWEDYIMNIHIPGLFQHEK</sequence>
<evidence type="ECO:0000256" key="1">
    <source>
        <dbReference type="ARBA" id="ARBA00005928"/>
    </source>
</evidence>
<keyword evidence="3 4" id="KW-0443">Lipid metabolism</keyword>
<protein>
    <recommendedName>
        <fullName evidence="4">Fatty acyl-CoA reductase</fullName>
        <ecNumber evidence="4">1.2.1.84</ecNumber>
    </recommendedName>
</protein>
<evidence type="ECO:0000256" key="4">
    <source>
        <dbReference type="RuleBase" id="RU363097"/>
    </source>
</evidence>
<name>A0ABR2GFQ2_9ROSI</name>
<comment type="function">
    <text evidence="4">Catalyzes the reduction of fatty acyl-CoA to fatty alcohols.</text>
</comment>
<dbReference type="InterPro" id="IPR036291">
    <property type="entry name" value="NAD(P)-bd_dom_sf"/>
</dbReference>